<dbReference type="Proteomes" id="UP000477951">
    <property type="component" value="Unassembled WGS sequence"/>
</dbReference>
<dbReference type="InterPro" id="IPR036928">
    <property type="entry name" value="AS_sf"/>
</dbReference>
<reference evidence="1 2" key="1">
    <citation type="submission" date="2019-12" db="EMBL/GenBank/DDBJ databases">
        <title>Whole-genome sequencing of Allorhizobium vitis.</title>
        <authorList>
            <person name="Gan H.M."/>
            <person name="Szegedi E."/>
            <person name="Burr T."/>
            <person name="Savka M.A."/>
        </authorList>
    </citation>
    <scope>NUCLEOTIDE SEQUENCE [LARGE SCALE GENOMIC DNA]</scope>
    <source>
        <strain evidence="1 2">CG516</strain>
    </source>
</reference>
<proteinExistence type="predicted"/>
<sequence>MASALGWPAINVPVGQADGLPVGLDLMAAPAQESLLFSLAKAV</sequence>
<evidence type="ECO:0000313" key="1">
    <source>
        <dbReference type="EMBL" id="MUZ74106.1"/>
    </source>
</evidence>
<comment type="caution">
    <text evidence="1">The sequence shown here is derived from an EMBL/GenBank/DDBJ whole genome shotgun (WGS) entry which is preliminary data.</text>
</comment>
<organism evidence="1 2">
    <name type="scientific">Agrobacterium vitis</name>
    <name type="common">Rhizobium vitis</name>
    <dbReference type="NCBI Taxonomy" id="373"/>
    <lineage>
        <taxon>Bacteria</taxon>
        <taxon>Pseudomonadati</taxon>
        <taxon>Pseudomonadota</taxon>
        <taxon>Alphaproteobacteria</taxon>
        <taxon>Hyphomicrobiales</taxon>
        <taxon>Rhizobiaceae</taxon>
        <taxon>Rhizobium/Agrobacterium group</taxon>
        <taxon>Agrobacterium</taxon>
    </lineage>
</organism>
<name>A0A6L6VEU6_AGRVI</name>
<gene>
    <name evidence="1" type="ORF">GOZ90_15570</name>
</gene>
<dbReference type="Gene3D" id="3.90.1300.10">
    <property type="entry name" value="Amidase signature (AS) domain"/>
    <property type="match status" value="1"/>
</dbReference>
<evidence type="ECO:0000313" key="2">
    <source>
        <dbReference type="Proteomes" id="UP000477951"/>
    </source>
</evidence>
<protein>
    <submittedName>
        <fullName evidence="1">Uncharacterized protein</fullName>
    </submittedName>
</protein>
<dbReference type="EMBL" id="WPHR01000013">
    <property type="protein sequence ID" value="MUZ74106.1"/>
    <property type="molecule type" value="Genomic_DNA"/>
</dbReference>
<dbReference type="SUPFAM" id="SSF75304">
    <property type="entry name" value="Amidase signature (AS) enzymes"/>
    <property type="match status" value="1"/>
</dbReference>
<dbReference type="AlphaFoldDB" id="A0A6L6VEU6"/>
<accession>A0A6L6VEU6</accession>